<evidence type="ECO:0000313" key="15">
    <source>
        <dbReference type="Proteomes" id="UP000482209"/>
    </source>
</evidence>
<keyword evidence="6 9" id="KW-0067">ATP-binding</keyword>
<keyword evidence="11" id="KW-0812">Transmembrane</keyword>
<comment type="catalytic activity">
    <reaction evidence="8">
        <text>L-seryl-[protein] + ATP = O-phospho-L-seryl-[protein] + ADP + H(+)</text>
        <dbReference type="Rhea" id="RHEA:17989"/>
        <dbReference type="Rhea" id="RHEA-COMP:9863"/>
        <dbReference type="Rhea" id="RHEA-COMP:11604"/>
        <dbReference type="ChEBI" id="CHEBI:15378"/>
        <dbReference type="ChEBI" id="CHEBI:29999"/>
        <dbReference type="ChEBI" id="CHEBI:30616"/>
        <dbReference type="ChEBI" id="CHEBI:83421"/>
        <dbReference type="ChEBI" id="CHEBI:456216"/>
        <dbReference type="EC" id="2.7.11.1"/>
    </reaction>
</comment>
<feature type="binding site" evidence="9">
    <location>
        <position position="41"/>
    </location>
    <ligand>
        <name>ATP</name>
        <dbReference type="ChEBI" id="CHEBI:30616"/>
    </ligand>
</feature>
<dbReference type="SMART" id="SM00740">
    <property type="entry name" value="PASTA"/>
    <property type="match status" value="3"/>
</dbReference>
<gene>
    <name evidence="14" type="primary">pknB</name>
    <name evidence="14" type="ORF">FYJ58_04035</name>
</gene>
<dbReference type="Pfam" id="PF03793">
    <property type="entry name" value="PASTA"/>
    <property type="match status" value="3"/>
</dbReference>
<keyword evidence="15" id="KW-1185">Reference proteome</keyword>
<reference evidence="14 15" key="1">
    <citation type="submission" date="2019-08" db="EMBL/GenBank/DDBJ databases">
        <title>In-depth cultivation of the pig gut microbiome towards novel bacterial diversity and tailored functional studies.</title>
        <authorList>
            <person name="Wylensek D."/>
            <person name="Hitch T.C.A."/>
            <person name="Clavel T."/>
        </authorList>
    </citation>
    <scope>NUCLEOTIDE SEQUENCE [LARGE SCALE GENOMIC DNA]</scope>
    <source>
        <strain evidence="14 15">WCA-693-APC-MOT-I</strain>
    </source>
</reference>
<evidence type="ECO:0000259" key="13">
    <source>
        <dbReference type="PROSITE" id="PS51178"/>
    </source>
</evidence>
<dbReference type="InterPro" id="IPR008271">
    <property type="entry name" value="Ser/Thr_kinase_AS"/>
</dbReference>
<dbReference type="PANTHER" id="PTHR43289">
    <property type="entry name" value="MITOGEN-ACTIVATED PROTEIN KINASE KINASE KINASE 20-RELATED"/>
    <property type="match status" value="1"/>
</dbReference>
<evidence type="ECO:0000256" key="8">
    <source>
        <dbReference type="ARBA" id="ARBA00048679"/>
    </source>
</evidence>
<feature type="domain" description="Protein kinase" evidence="12">
    <location>
        <begin position="12"/>
        <end position="271"/>
    </location>
</feature>
<evidence type="ECO:0000313" key="14">
    <source>
        <dbReference type="EMBL" id="MSS63047.1"/>
    </source>
</evidence>
<evidence type="ECO:0000256" key="1">
    <source>
        <dbReference type="ARBA" id="ARBA00012513"/>
    </source>
</evidence>
<evidence type="ECO:0000259" key="12">
    <source>
        <dbReference type="PROSITE" id="PS50011"/>
    </source>
</evidence>
<evidence type="ECO:0000256" key="3">
    <source>
        <dbReference type="ARBA" id="ARBA00022679"/>
    </source>
</evidence>
<evidence type="ECO:0000256" key="5">
    <source>
        <dbReference type="ARBA" id="ARBA00022777"/>
    </source>
</evidence>
<dbReference type="PROSITE" id="PS51178">
    <property type="entry name" value="PASTA"/>
    <property type="match status" value="3"/>
</dbReference>
<feature type="compositionally biased region" description="Low complexity" evidence="10">
    <location>
        <begin position="386"/>
        <end position="397"/>
    </location>
</feature>
<dbReference type="PROSITE" id="PS50011">
    <property type="entry name" value="PROTEIN_KINASE_DOM"/>
    <property type="match status" value="1"/>
</dbReference>
<proteinExistence type="predicted"/>
<keyword evidence="3" id="KW-0808">Transferase</keyword>
<protein>
    <recommendedName>
        <fullName evidence="1">non-specific serine/threonine protein kinase</fullName>
        <ecNumber evidence="1">2.7.11.1</ecNumber>
    </recommendedName>
</protein>
<dbReference type="GO" id="GO:0005524">
    <property type="term" value="F:ATP binding"/>
    <property type="evidence" value="ECO:0007669"/>
    <property type="project" value="UniProtKB-UniRule"/>
</dbReference>
<evidence type="ECO:0000256" key="7">
    <source>
        <dbReference type="ARBA" id="ARBA00047899"/>
    </source>
</evidence>
<evidence type="ECO:0000256" key="10">
    <source>
        <dbReference type="SAM" id="MobiDB-lite"/>
    </source>
</evidence>
<keyword evidence="4 9" id="KW-0547">Nucleotide-binding</keyword>
<dbReference type="SMART" id="SM00220">
    <property type="entry name" value="S_TKc"/>
    <property type="match status" value="1"/>
</dbReference>
<dbReference type="SUPFAM" id="SSF56112">
    <property type="entry name" value="Protein kinase-like (PK-like)"/>
    <property type="match status" value="1"/>
</dbReference>
<feature type="transmembrane region" description="Helical" evidence="11">
    <location>
        <begin position="348"/>
        <end position="369"/>
    </location>
</feature>
<dbReference type="AlphaFoldDB" id="A0A6L5XWX3"/>
<feature type="domain" description="PASTA" evidence="13">
    <location>
        <begin position="467"/>
        <end position="534"/>
    </location>
</feature>
<dbReference type="PANTHER" id="PTHR43289:SF34">
    <property type="entry name" value="SERINE_THREONINE-PROTEIN KINASE YBDM-RELATED"/>
    <property type="match status" value="1"/>
</dbReference>
<dbReference type="FunFam" id="3.30.200.20:FF:000035">
    <property type="entry name" value="Serine/threonine protein kinase Stk1"/>
    <property type="match status" value="1"/>
</dbReference>
<keyword evidence="5 14" id="KW-0418">Kinase</keyword>
<dbReference type="EC" id="2.7.11.1" evidence="1"/>
<dbReference type="GO" id="GO:0004674">
    <property type="term" value="F:protein serine/threonine kinase activity"/>
    <property type="evidence" value="ECO:0007669"/>
    <property type="project" value="UniProtKB-KW"/>
</dbReference>
<evidence type="ECO:0000256" key="11">
    <source>
        <dbReference type="SAM" id="Phobius"/>
    </source>
</evidence>
<evidence type="ECO:0000256" key="6">
    <source>
        <dbReference type="ARBA" id="ARBA00022840"/>
    </source>
</evidence>
<organism evidence="14 15">
    <name type="scientific">Velocimicrobium porci</name>
    <dbReference type="NCBI Taxonomy" id="2606634"/>
    <lineage>
        <taxon>Bacteria</taxon>
        <taxon>Bacillati</taxon>
        <taxon>Bacillota</taxon>
        <taxon>Clostridia</taxon>
        <taxon>Lachnospirales</taxon>
        <taxon>Lachnospiraceae</taxon>
        <taxon>Velocimicrobium</taxon>
    </lineage>
</organism>
<dbReference type="Pfam" id="PF00069">
    <property type="entry name" value="Pkinase"/>
    <property type="match status" value="1"/>
</dbReference>
<dbReference type="InterPro" id="IPR017441">
    <property type="entry name" value="Protein_kinase_ATP_BS"/>
</dbReference>
<accession>A0A6L5XWX3</accession>
<dbReference type="Gene3D" id="1.10.510.10">
    <property type="entry name" value="Transferase(Phosphotransferase) domain 1"/>
    <property type="match status" value="1"/>
</dbReference>
<evidence type="ECO:0000256" key="4">
    <source>
        <dbReference type="ARBA" id="ARBA00022741"/>
    </source>
</evidence>
<dbReference type="Gene3D" id="3.30.10.20">
    <property type="match status" value="3"/>
</dbReference>
<dbReference type="SUPFAM" id="SSF54184">
    <property type="entry name" value="Penicillin-binding protein 2x (pbp-2x), c-terminal domain"/>
    <property type="match status" value="1"/>
</dbReference>
<sequence>MVKAGMFISDRYEIISKIGAGGMADVYKAKDHRLNRNVAIKILKQEFSEDKKFVDKFRGEAQSAAGLSHPNIVNVYDVGEDDELHYIVMELVEGITLKNFIERKGKLEVKEAIGIAIQIAQGMNAAHMNHIIHRDIKPQNIIISREGKVKVTDFGIAKATTSNTITSNAMGSVYYISPEQARGGYSDEKSDIYSLGITLYEMLTGQVPFAGDNTVSVALAHIQEDAPTVRTLNSQVPASLDRIVQKCMQKKPERRYLNAETLIADLKKSIIEPDGDFVKLVPTLVDDSPTIQISQRDVNTIRNEAEKIKKNESIEATGEIPELDKFGKMDDDPDIGEEKDIDPKLEKLMIGGGIAAAVILVIIIIVLIAKAFGLFGGSSNKEEEVTPTPTVEATATPEPEEEGIDVPYVVGWGKDVAEEELKKKGFDVKYEESPSDSYAEGVICAQDPKQGEKLEKGETVTLTVSTGSESTKVPNVAGKTRAEADAAIVANGLAVGSHEEEFSDSVAEGKVIRTSPAAGAEVSKNSSVTVYISKGKEIKDTTVPDLSGCTESEALKKLKEAGLTGSVESYDYNDKVEKGKVISQSHNYGVRVEEGTKITFHISLGPEEVNYRYTGSITISDNPFLYQDEDPAKVVLKLTQDGKIKTIYSEELDFYDFPLSVDVEGSSESSGKISMYVDGSLLGTYTITFKKEKQ</sequence>
<keyword evidence="11" id="KW-1133">Transmembrane helix</keyword>
<feature type="domain" description="PASTA" evidence="13">
    <location>
        <begin position="400"/>
        <end position="466"/>
    </location>
</feature>
<dbReference type="FunFam" id="1.10.510.10:FF:000021">
    <property type="entry name" value="Serine/threonine protein kinase"/>
    <property type="match status" value="1"/>
</dbReference>
<dbReference type="Proteomes" id="UP000482209">
    <property type="component" value="Unassembled WGS sequence"/>
</dbReference>
<dbReference type="CDD" id="cd14014">
    <property type="entry name" value="STKc_PknB_like"/>
    <property type="match status" value="1"/>
</dbReference>
<dbReference type="RefSeq" id="WP_154517594.1">
    <property type="nucleotide sequence ID" value="NZ_VUMT01000004.1"/>
</dbReference>
<dbReference type="PROSITE" id="PS00107">
    <property type="entry name" value="PROTEIN_KINASE_ATP"/>
    <property type="match status" value="1"/>
</dbReference>
<comment type="catalytic activity">
    <reaction evidence="7">
        <text>L-threonyl-[protein] + ATP = O-phospho-L-threonyl-[protein] + ADP + H(+)</text>
        <dbReference type="Rhea" id="RHEA:46608"/>
        <dbReference type="Rhea" id="RHEA-COMP:11060"/>
        <dbReference type="Rhea" id="RHEA-COMP:11605"/>
        <dbReference type="ChEBI" id="CHEBI:15378"/>
        <dbReference type="ChEBI" id="CHEBI:30013"/>
        <dbReference type="ChEBI" id="CHEBI:30616"/>
        <dbReference type="ChEBI" id="CHEBI:61977"/>
        <dbReference type="ChEBI" id="CHEBI:456216"/>
        <dbReference type="EC" id="2.7.11.1"/>
    </reaction>
</comment>
<dbReference type="NCBIfam" id="NF033483">
    <property type="entry name" value="PknB_PASTA_kin"/>
    <property type="match status" value="1"/>
</dbReference>
<feature type="domain" description="PASTA" evidence="13">
    <location>
        <begin position="535"/>
        <end position="604"/>
    </location>
</feature>
<dbReference type="CDD" id="cd06577">
    <property type="entry name" value="PASTA_pknB"/>
    <property type="match status" value="3"/>
</dbReference>
<dbReference type="Gene3D" id="3.30.200.20">
    <property type="entry name" value="Phosphorylase Kinase, domain 1"/>
    <property type="match status" value="1"/>
</dbReference>
<dbReference type="EMBL" id="VUMT01000004">
    <property type="protein sequence ID" value="MSS63047.1"/>
    <property type="molecule type" value="Genomic_DNA"/>
</dbReference>
<keyword evidence="2" id="KW-0723">Serine/threonine-protein kinase</keyword>
<dbReference type="InterPro" id="IPR000719">
    <property type="entry name" value="Prot_kinase_dom"/>
</dbReference>
<keyword evidence="11" id="KW-0472">Membrane</keyword>
<evidence type="ECO:0000256" key="9">
    <source>
        <dbReference type="PROSITE-ProRule" id="PRU10141"/>
    </source>
</evidence>
<feature type="region of interest" description="Disordered" evidence="10">
    <location>
        <begin position="378"/>
        <end position="399"/>
    </location>
</feature>
<dbReference type="InterPro" id="IPR005543">
    <property type="entry name" value="PASTA_dom"/>
</dbReference>
<evidence type="ECO:0000256" key="2">
    <source>
        <dbReference type="ARBA" id="ARBA00022527"/>
    </source>
</evidence>
<name>A0A6L5XWX3_9FIRM</name>
<dbReference type="InterPro" id="IPR011009">
    <property type="entry name" value="Kinase-like_dom_sf"/>
</dbReference>
<dbReference type="PROSITE" id="PS00108">
    <property type="entry name" value="PROTEIN_KINASE_ST"/>
    <property type="match status" value="1"/>
</dbReference>
<comment type="caution">
    <text evidence="14">The sequence shown here is derived from an EMBL/GenBank/DDBJ whole genome shotgun (WGS) entry which is preliminary data.</text>
</comment>